<dbReference type="InterPro" id="IPR003594">
    <property type="entry name" value="HATPase_dom"/>
</dbReference>
<feature type="domain" description="Histidine kinase" evidence="7">
    <location>
        <begin position="1"/>
        <end position="146"/>
    </location>
</feature>
<accession>A0A3B0ZSL4</accession>
<evidence type="ECO:0000256" key="1">
    <source>
        <dbReference type="ARBA" id="ARBA00000085"/>
    </source>
</evidence>
<dbReference type="GO" id="GO:0004673">
    <property type="term" value="F:protein histidine kinase activity"/>
    <property type="evidence" value="ECO:0007669"/>
    <property type="project" value="UniProtKB-EC"/>
</dbReference>
<evidence type="ECO:0000256" key="5">
    <source>
        <dbReference type="ARBA" id="ARBA00022777"/>
    </source>
</evidence>
<dbReference type="EC" id="2.7.13.3" evidence="2"/>
<dbReference type="SMART" id="SM00387">
    <property type="entry name" value="HATPase_c"/>
    <property type="match status" value="1"/>
</dbReference>
<dbReference type="InterPro" id="IPR005467">
    <property type="entry name" value="His_kinase_dom"/>
</dbReference>
<keyword evidence="3" id="KW-0597">Phosphoprotein</keyword>
<sequence length="146" mass="15583">APFLEEIHALMKPLATAKGLALQWESRCLESLVSDRGKLRQVLVNLLGNAIKFTEAGSVTLSCQQVDGEVVIEVTDTGIGIAPADQARIFNTFEQADTSSEREYEGTGLGLAICRRFVGMLGGSIHVVHSAPGEGSTFRICLPANP</sequence>
<gene>
    <name evidence="8" type="ORF">MNBD_GAMMA20-1989</name>
</gene>
<reference evidence="8" key="1">
    <citation type="submission" date="2018-06" db="EMBL/GenBank/DDBJ databases">
        <authorList>
            <person name="Zhirakovskaya E."/>
        </authorList>
    </citation>
    <scope>NUCLEOTIDE SEQUENCE</scope>
</reference>
<evidence type="ECO:0000313" key="8">
    <source>
        <dbReference type="EMBL" id="VAW96458.1"/>
    </source>
</evidence>
<dbReference type="PRINTS" id="PR00344">
    <property type="entry name" value="BCTRLSENSOR"/>
</dbReference>
<evidence type="ECO:0000256" key="2">
    <source>
        <dbReference type="ARBA" id="ARBA00012438"/>
    </source>
</evidence>
<comment type="catalytic activity">
    <reaction evidence="1">
        <text>ATP + protein L-histidine = ADP + protein N-phospho-L-histidine.</text>
        <dbReference type="EC" id="2.7.13.3"/>
    </reaction>
</comment>
<dbReference type="FunFam" id="3.30.565.10:FF:000010">
    <property type="entry name" value="Sensor histidine kinase RcsC"/>
    <property type="match status" value="1"/>
</dbReference>
<dbReference type="GO" id="GO:0000160">
    <property type="term" value="P:phosphorelay signal transduction system"/>
    <property type="evidence" value="ECO:0007669"/>
    <property type="project" value="UniProtKB-KW"/>
</dbReference>
<feature type="non-terminal residue" evidence="8">
    <location>
        <position position="1"/>
    </location>
</feature>
<dbReference type="PROSITE" id="PS50109">
    <property type="entry name" value="HIS_KIN"/>
    <property type="match status" value="1"/>
</dbReference>
<dbReference type="SUPFAM" id="SSF55874">
    <property type="entry name" value="ATPase domain of HSP90 chaperone/DNA topoisomerase II/histidine kinase"/>
    <property type="match status" value="1"/>
</dbReference>
<dbReference type="Pfam" id="PF02518">
    <property type="entry name" value="HATPase_c"/>
    <property type="match status" value="1"/>
</dbReference>
<evidence type="ECO:0000256" key="4">
    <source>
        <dbReference type="ARBA" id="ARBA00022679"/>
    </source>
</evidence>
<dbReference type="PANTHER" id="PTHR43711:SF26">
    <property type="entry name" value="SENSOR HISTIDINE KINASE RCSC"/>
    <property type="match status" value="1"/>
</dbReference>
<dbReference type="Gene3D" id="3.30.565.10">
    <property type="entry name" value="Histidine kinase-like ATPase, C-terminal domain"/>
    <property type="match status" value="1"/>
</dbReference>
<keyword evidence="6" id="KW-0902">Two-component regulatory system</keyword>
<keyword evidence="5 8" id="KW-0418">Kinase</keyword>
<dbReference type="AlphaFoldDB" id="A0A3B0ZSL4"/>
<name>A0A3B0ZSL4_9ZZZZ</name>
<dbReference type="EMBL" id="UOFU01000096">
    <property type="protein sequence ID" value="VAW96458.1"/>
    <property type="molecule type" value="Genomic_DNA"/>
</dbReference>
<evidence type="ECO:0000259" key="7">
    <source>
        <dbReference type="PROSITE" id="PS50109"/>
    </source>
</evidence>
<dbReference type="CDD" id="cd16922">
    <property type="entry name" value="HATPase_EvgS-ArcB-TorS-like"/>
    <property type="match status" value="1"/>
</dbReference>
<proteinExistence type="predicted"/>
<dbReference type="PANTHER" id="PTHR43711">
    <property type="entry name" value="TWO-COMPONENT HISTIDINE KINASE"/>
    <property type="match status" value="1"/>
</dbReference>
<keyword evidence="4" id="KW-0808">Transferase</keyword>
<dbReference type="InterPro" id="IPR004358">
    <property type="entry name" value="Sig_transdc_His_kin-like_C"/>
</dbReference>
<evidence type="ECO:0000256" key="6">
    <source>
        <dbReference type="ARBA" id="ARBA00023012"/>
    </source>
</evidence>
<protein>
    <recommendedName>
        <fullName evidence="2">histidine kinase</fullName>
        <ecNumber evidence="2">2.7.13.3</ecNumber>
    </recommendedName>
</protein>
<evidence type="ECO:0000256" key="3">
    <source>
        <dbReference type="ARBA" id="ARBA00022553"/>
    </source>
</evidence>
<organism evidence="8">
    <name type="scientific">hydrothermal vent metagenome</name>
    <dbReference type="NCBI Taxonomy" id="652676"/>
    <lineage>
        <taxon>unclassified sequences</taxon>
        <taxon>metagenomes</taxon>
        <taxon>ecological metagenomes</taxon>
    </lineage>
</organism>
<dbReference type="InterPro" id="IPR050736">
    <property type="entry name" value="Sensor_HK_Regulatory"/>
</dbReference>
<dbReference type="InterPro" id="IPR036890">
    <property type="entry name" value="HATPase_C_sf"/>
</dbReference>